<dbReference type="Pfam" id="PF08546">
    <property type="entry name" value="ApbA_C"/>
    <property type="match status" value="1"/>
</dbReference>
<evidence type="ECO:0000256" key="9">
    <source>
        <dbReference type="ARBA" id="ARBA00032024"/>
    </source>
</evidence>
<comment type="function">
    <text evidence="1 11">Catalyzes the NADPH-dependent reduction of ketopantoate into pantoic acid.</text>
</comment>
<dbReference type="InterPro" id="IPR013328">
    <property type="entry name" value="6PGD_dom2"/>
</dbReference>
<dbReference type="EC" id="1.1.1.169" evidence="4 11"/>
<dbReference type="InterPro" id="IPR013332">
    <property type="entry name" value="KPR_N"/>
</dbReference>
<evidence type="ECO:0000256" key="5">
    <source>
        <dbReference type="ARBA" id="ARBA00019465"/>
    </source>
</evidence>
<comment type="caution">
    <text evidence="14">The sequence shown here is derived from an EMBL/GenBank/DDBJ whole genome shotgun (WGS) entry which is preliminary data.</text>
</comment>
<dbReference type="AlphaFoldDB" id="A0AAI9IDT4"/>
<comment type="similarity">
    <text evidence="3 11">Belongs to the ketopantoate reductase family.</text>
</comment>
<sequence length="309" mass="32798">MKILILGAGAMGGYYGARLIEAGQDVSFLVRERRARQLQQEGLVIDSALGNFAGPVKTLVSGTAIAAEFDLILLACKSYDLDGAIETLKPLTGQDTVILPILNGLSTYDSLDATFGRDRILGGVSYIATTLDTKGYIQHQGSNDSLSVGARASSSENIARAFHAAIARTPGLRQFSDNIDQALWNKWAMIAAGAAVTCLMRGNIGQILATAGGESLVRQAITETTSVAAASGYPLSQVALDQMHKLLLSPASTWEASMARDIAAGMARLEADAIIGDMLTRARQLGIELPLLRAAYCHLQVYELRQAAN</sequence>
<comment type="catalytic activity">
    <reaction evidence="10 11">
        <text>(R)-pantoate + NADP(+) = 2-dehydropantoate + NADPH + H(+)</text>
        <dbReference type="Rhea" id="RHEA:16233"/>
        <dbReference type="ChEBI" id="CHEBI:11561"/>
        <dbReference type="ChEBI" id="CHEBI:15378"/>
        <dbReference type="ChEBI" id="CHEBI:15980"/>
        <dbReference type="ChEBI" id="CHEBI:57783"/>
        <dbReference type="ChEBI" id="CHEBI:58349"/>
        <dbReference type="EC" id="1.1.1.169"/>
    </reaction>
</comment>
<dbReference type="FunFam" id="3.40.50.720:FF:000307">
    <property type="entry name" value="2-dehydropantoate 2-reductase"/>
    <property type="match status" value="1"/>
</dbReference>
<name>A0AAI9IDT4_9BURK</name>
<dbReference type="PANTHER" id="PTHR21708">
    <property type="entry name" value="PROBABLE 2-DEHYDROPANTOATE 2-REDUCTASE"/>
    <property type="match status" value="1"/>
</dbReference>
<dbReference type="InterPro" id="IPR036291">
    <property type="entry name" value="NAD(P)-bd_dom_sf"/>
</dbReference>
<dbReference type="RefSeq" id="WP_006463763.1">
    <property type="nucleotide sequence ID" value="NZ_AEEC02000016.1"/>
</dbReference>
<keyword evidence="7 11" id="KW-0521">NADP</keyword>
<evidence type="ECO:0000256" key="1">
    <source>
        <dbReference type="ARBA" id="ARBA00002919"/>
    </source>
</evidence>
<dbReference type="InterPro" id="IPR013752">
    <property type="entry name" value="KPA_reductase"/>
</dbReference>
<evidence type="ECO:0000256" key="4">
    <source>
        <dbReference type="ARBA" id="ARBA00013014"/>
    </source>
</evidence>
<keyword evidence="6 11" id="KW-0566">Pantothenate biosynthesis</keyword>
<dbReference type="Proteomes" id="UP000006772">
    <property type="component" value="Unassembled WGS sequence"/>
</dbReference>
<evidence type="ECO:0000259" key="13">
    <source>
        <dbReference type="Pfam" id="PF08546"/>
    </source>
</evidence>
<dbReference type="SUPFAM" id="SSF48179">
    <property type="entry name" value="6-phosphogluconate dehydrogenase C-terminal domain-like"/>
    <property type="match status" value="1"/>
</dbReference>
<dbReference type="Pfam" id="PF02558">
    <property type="entry name" value="ApbA"/>
    <property type="match status" value="1"/>
</dbReference>
<feature type="domain" description="Ketopantoate reductase C-terminal" evidence="13">
    <location>
        <begin position="178"/>
        <end position="302"/>
    </location>
</feature>
<protein>
    <recommendedName>
        <fullName evidence="5 11">2-dehydropantoate 2-reductase</fullName>
        <ecNumber evidence="4 11">1.1.1.169</ecNumber>
    </recommendedName>
    <alternativeName>
        <fullName evidence="9 11">Ketopantoate reductase</fullName>
    </alternativeName>
</protein>
<dbReference type="PANTHER" id="PTHR21708:SF26">
    <property type="entry name" value="2-DEHYDROPANTOATE 2-REDUCTASE"/>
    <property type="match status" value="1"/>
</dbReference>
<dbReference type="Gene3D" id="3.40.50.720">
    <property type="entry name" value="NAD(P)-binding Rossmann-like Domain"/>
    <property type="match status" value="1"/>
</dbReference>
<accession>A0AAI9IDT4</accession>
<reference evidence="14 15" key="1">
    <citation type="journal article" date="2013" name="Front. Microbiol.">
        <title>The genome of the endophytic bacterium H. frisingense GSF30(T) identifies diverse strategies in the Herbaspirillum genus to interact with plants.</title>
        <authorList>
            <person name="Straub D."/>
            <person name="Rothballer M."/>
            <person name="Hartmann A."/>
            <person name="Ludewig U."/>
        </authorList>
    </citation>
    <scope>NUCLEOTIDE SEQUENCE [LARGE SCALE GENOMIC DNA]</scope>
    <source>
        <strain evidence="14 15">GSF30</strain>
    </source>
</reference>
<evidence type="ECO:0000256" key="7">
    <source>
        <dbReference type="ARBA" id="ARBA00022857"/>
    </source>
</evidence>
<dbReference type="GO" id="GO:0008677">
    <property type="term" value="F:2-dehydropantoate 2-reductase activity"/>
    <property type="evidence" value="ECO:0007669"/>
    <property type="project" value="UniProtKB-EC"/>
</dbReference>
<evidence type="ECO:0000256" key="3">
    <source>
        <dbReference type="ARBA" id="ARBA00007870"/>
    </source>
</evidence>
<proteinExistence type="inferred from homology"/>
<keyword evidence="8 11" id="KW-0560">Oxidoreductase</keyword>
<dbReference type="FunFam" id="1.10.1040.10:FF:000017">
    <property type="entry name" value="2-dehydropantoate 2-reductase"/>
    <property type="match status" value="1"/>
</dbReference>
<dbReference type="GO" id="GO:0005737">
    <property type="term" value="C:cytoplasm"/>
    <property type="evidence" value="ECO:0007669"/>
    <property type="project" value="TreeGrafter"/>
</dbReference>
<feature type="domain" description="Ketopantoate reductase N-terminal" evidence="12">
    <location>
        <begin position="3"/>
        <end position="150"/>
    </location>
</feature>
<evidence type="ECO:0000259" key="12">
    <source>
        <dbReference type="Pfam" id="PF02558"/>
    </source>
</evidence>
<organism evidence="14 15">
    <name type="scientific">Herbaspirillum frisingense GSF30</name>
    <dbReference type="NCBI Taxonomy" id="864073"/>
    <lineage>
        <taxon>Bacteria</taxon>
        <taxon>Pseudomonadati</taxon>
        <taxon>Pseudomonadota</taxon>
        <taxon>Betaproteobacteria</taxon>
        <taxon>Burkholderiales</taxon>
        <taxon>Oxalobacteraceae</taxon>
        <taxon>Herbaspirillum</taxon>
    </lineage>
</organism>
<comment type="pathway">
    <text evidence="2 11">Cofactor biosynthesis; (R)-pantothenate biosynthesis; (R)-pantoate from 3-methyl-2-oxobutanoate: step 2/2.</text>
</comment>
<gene>
    <name evidence="14" type="ORF">HFRIS_012729</name>
</gene>
<evidence type="ECO:0000256" key="6">
    <source>
        <dbReference type="ARBA" id="ARBA00022655"/>
    </source>
</evidence>
<dbReference type="InterPro" id="IPR051402">
    <property type="entry name" value="KPR-Related"/>
</dbReference>
<dbReference type="InterPro" id="IPR003710">
    <property type="entry name" value="ApbA"/>
</dbReference>
<evidence type="ECO:0000313" key="14">
    <source>
        <dbReference type="EMBL" id="EOA04352.1"/>
    </source>
</evidence>
<dbReference type="GO" id="GO:0015940">
    <property type="term" value="P:pantothenate biosynthetic process"/>
    <property type="evidence" value="ECO:0007669"/>
    <property type="project" value="UniProtKB-KW"/>
</dbReference>
<evidence type="ECO:0000256" key="8">
    <source>
        <dbReference type="ARBA" id="ARBA00023002"/>
    </source>
</evidence>
<evidence type="ECO:0000313" key="15">
    <source>
        <dbReference type="Proteomes" id="UP000006772"/>
    </source>
</evidence>
<evidence type="ECO:0000256" key="10">
    <source>
        <dbReference type="ARBA" id="ARBA00048793"/>
    </source>
</evidence>
<dbReference type="NCBIfam" id="TIGR00745">
    <property type="entry name" value="apbA_panE"/>
    <property type="match status" value="1"/>
</dbReference>
<dbReference type="SUPFAM" id="SSF51735">
    <property type="entry name" value="NAD(P)-binding Rossmann-fold domains"/>
    <property type="match status" value="1"/>
</dbReference>
<dbReference type="InterPro" id="IPR008927">
    <property type="entry name" value="6-PGluconate_DH-like_C_sf"/>
</dbReference>
<dbReference type="Gene3D" id="1.10.1040.10">
    <property type="entry name" value="N-(1-d-carboxylethyl)-l-norvaline Dehydrogenase, domain 2"/>
    <property type="match status" value="1"/>
</dbReference>
<evidence type="ECO:0000256" key="11">
    <source>
        <dbReference type="RuleBase" id="RU362068"/>
    </source>
</evidence>
<dbReference type="EMBL" id="AEEC02000016">
    <property type="protein sequence ID" value="EOA04352.1"/>
    <property type="molecule type" value="Genomic_DNA"/>
</dbReference>
<evidence type="ECO:0000256" key="2">
    <source>
        <dbReference type="ARBA" id="ARBA00004994"/>
    </source>
</evidence>